<organism evidence="2">
    <name type="scientific">Lepeophtheirus salmonis</name>
    <name type="common">Salmon louse</name>
    <name type="synonym">Caligus salmonis</name>
    <dbReference type="NCBI Taxonomy" id="72036"/>
    <lineage>
        <taxon>Eukaryota</taxon>
        <taxon>Metazoa</taxon>
        <taxon>Ecdysozoa</taxon>
        <taxon>Arthropoda</taxon>
        <taxon>Crustacea</taxon>
        <taxon>Multicrustacea</taxon>
        <taxon>Hexanauplia</taxon>
        <taxon>Copepoda</taxon>
        <taxon>Siphonostomatoida</taxon>
        <taxon>Caligidae</taxon>
        <taxon>Lepeophtheirus</taxon>
    </lineage>
</organism>
<name>A0A0K2UHW8_LEPSM</name>
<accession>A0A0K2UHW8</accession>
<keyword evidence="1" id="KW-1133">Transmembrane helix</keyword>
<evidence type="ECO:0000256" key="1">
    <source>
        <dbReference type="SAM" id="Phobius"/>
    </source>
</evidence>
<proteinExistence type="predicted"/>
<sequence>EQPESTIMIERITLILTSFFLYTTFAISGDFPRDRNEISSMSVMFNCVDESNGDLEVVNSCMNCFFSGSNNESVTSLMDCVEVYFQKGSSCTDNLPSDITPSFIYNISLCLDQGLYNRLVYDCLSRINFDESQENPQLDRIRKVFNCIGERFSYFESTSVGFRWVDDADFGSGSMDEDKDNEPAFVNEFYSNYNPAYFQGLSEGSYDDVRDAFRFFETEIHCNISDINVQGCLRCFSSIFNDENKMMNDKITSIMNVYRCSSQYLRQEYVRCFERNTIRSILSVKGATEKEIELIGCFRSILDGVLAAQCIDGGQVNLENQKDLIKSFYEVNECVLNKYKSLVNKNFPYILQTSMKDFLDFISFTTKRPRLDFIYG</sequence>
<dbReference type="AlphaFoldDB" id="A0A0K2UHW8"/>
<feature type="non-terminal residue" evidence="2">
    <location>
        <position position="1"/>
    </location>
</feature>
<evidence type="ECO:0000313" key="2">
    <source>
        <dbReference type="EMBL" id="CDW37818.1"/>
    </source>
</evidence>
<dbReference type="EMBL" id="HACA01020457">
    <property type="protein sequence ID" value="CDW37818.1"/>
    <property type="molecule type" value="Transcribed_RNA"/>
</dbReference>
<reference evidence="2" key="1">
    <citation type="submission" date="2014-05" db="EMBL/GenBank/DDBJ databases">
        <authorList>
            <person name="Chronopoulou M."/>
        </authorList>
    </citation>
    <scope>NUCLEOTIDE SEQUENCE</scope>
    <source>
        <tissue evidence="2">Whole organism</tissue>
    </source>
</reference>
<feature type="transmembrane region" description="Helical" evidence="1">
    <location>
        <begin position="12"/>
        <end position="31"/>
    </location>
</feature>
<keyword evidence="1" id="KW-0472">Membrane</keyword>
<keyword evidence="1" id="KW-0812">Transmembrane</keyword>
<protein>
    <submittedName>
        <fullName evidence="2">Uncharacterized protein</fullName>
    </submittedName>
</protein>